<dbReference type="EMBL" id="JAIWYP010000005">
    <property type="protein sequence ID" value="KAH3826398.1"/>
    <property type="molecule type" value="Genomic_DNA"/>
</dbReference>
<dbReference type="Proteomes" id="UP000828390">
    <property type="component" value="Unassembled WGS sequence"/>
</dbReference>
<keyword evidence="2" id="KW-1185">Reference proteome</keyword>
<accession>A0A9D4K000</accession>
<proteinExistence type="predicted"/>
<reference evidence="1" key="2">
    <citation type="submission" date="2020-11" db="EMBL/GenBank/DDBJ databases">
        <authorList>
            <person name="McCartney M.A."/>
            <person name="Auch B."/>
            <person name="Kono T."/>
            <person name="Mallez S."/>
            <person name="Becker A."/>
            <person name="Gohl D.M."/>
            <person name="Silverstein K.A.T."/>
            <person name="Koren S."/>
            <person name="Bechman K.B."/>
            <person name="Herman A."/>
            <person name="Abrahante J.E."/>
            <person name="Garbe J."/>
        </authorList>
    </citation>
    <scope>NUCLEOTIDE SEQUENCE</scope>
    <source>
        <strain evidence="1">Duluth1</strain>
        <tissue evidence="1">Whole animal</tissue>
    </source>
</reference>
<gene>
    <name evidence="1" type="ORF">DPMN_128302</name>
</gene>
<reference evidence="1" key="1">
    <citation type="journal article" date="2019" name="bioRxiv">
        <title>The Genome of the Zebra Mussel, Dreissena polymorpha: A Resource for Invasive Species Research.</title>
        <authorList>
            <person name="McCartney M.A."/>
            <person name="Auch B."/>
            <person name="Kono T."/>
            <person name="Mallez S."/>
            <person name="Zhang Y."/>
            <person name="Obille A."/>
            <person name="Becker A."/>
            <person name="Abrahante J.E."/>
            <person name="Garbe J."/>
            <person name="Badalamenti J.P."/>
            <person name="Herman A."/>
            <person name="Mangelson H."/>
            <person name="Liachko I."/>
            <person name="Sullivan S."/>
            <person name="Sone E.D."/>
            <person name="Koren S."/>
            <person name="Silverstein K.A.T."/>
            <person name="Beckman K.B."/>
            <person name="Gohl D.M."/>
        </authorList>
    </citation>
    <scope>NUCLEOTIDE SEQUENCE</scope>
    <source>
        <strain evidence="1">Duluth1</strain>
        <tissue evidence="1">Whole animal</tissue>
    </source>
</reference>
<sequence length="99" mass="11156">MLGSLAIVIVEGENTVLYLQTAWLEHGGISGQGHCGGREHSPVSADCTVRTWWDLWPWSMWRERTRSCICRLHGKNMVGSLAMVLVEVENTVLYLQTAR</sequence>
<organism evidence="1 2">
    <name type="scientific">Dreissena polymorpha</name>
    <name type="common">Zebra mussel</name>
    <name type="synonym">Mytilus polymorpha</name>
    <dbReference type="NCBI Taxonomy" id="45954"/>
    <lineage>
        <taxon>Eukaryota</taxon>
        <taxon>Metazoa</taxon>
        <taxon>Spiralia</taxon>
        <taxon>Lophotrochozoa</taxon>
        <taxon>Mollusca</taxon>
        <taxon>Bivalvia</taxon>
        <taxon>Autobranchia</taxon>
        <taxon>Heteroconchia</taxon>
        <taxon>Euheterodonta</taxon>
        <taxon>Imparidentia</taxon>
        <taxon>Neoheterodontei</taxon>
        <taxon>Myida</taxon>
        <taxon>Dreissenoidea</taxon>
        <taxon>Dreissenidae</taxon>
        <taxon>Dreissena</taxon>
    </lineage>
</organism>
<dbReference type="AlphaFoldDB" id="A0A9D4K000"/>
<evidence type="ECO:0000313" key="1">
    <source>
        <dbReference type="EMBL" id="KAH3826398.1"/>
    </source>
</evidence>
<comment type="caution">
    <text evidence="1">The sequence shown here is derived from an EMBL/GenBank/DDBJ whole genome shotgun (WGS) entry which is preliminary data.</text>
</comment>
<name>A0A9D4K000_DREPO</name>
<evidence type="ECO:0000313" key="2">
    <source>
        <dbReference type="Proteomes" id="UP000828390"/>
    </source>
</evidence>
<protein>
    <submittedName>
        <fullName evidence="1">Uncharacterized protein</fullName>
    </submittedName>
</protein>